<evidence type="ECO:0000313" key="7">
    <source>
        <dbReference type="EMBL" id="CAL1329431.1"/>
    </source>
</evidence>
<keyword evidence="5 6" id="KW-0472">Membrane</keyword>
<evidence type="ECO:0000256" key="6">
    <source>
        <dbReference type="SAM" id="Phobius"/>
    </source>
</evidence>
<feature type="transmembrane region" description="Helical" evidence="6">
    <location>
        <begin position="394"/>
        <end position="412"/>
    </location>
</feature>
<dbReference type="PANTHER" id="PTHR30250">
    <property type="entry name" value="PST FAMILY PREDICTED COLANIC ACID TRANSPORTER"/>
    <property type="match status" value="1"/>
</dbReference>
<evidence type="ECO:0000256" key="4">
    <source>
        <dbReference type="ARBA" id="ARBA00022989"/>
    </source>
</evidence>
<evidence type="ECO:0000256" key="2">
    <source>
        <dbReference type="ARBA" id="ARBA00022475"/>
    </source>
</evidence>
<evidence type="ECO:0000256" key="1">
    <source>
        <dbReference type="ARBA" id="ARBA00004651"/>
    </source>
</evidence>
<keyword evidence="4 6" id="KW-1133">Transmembrane helix</keyword>
<feature type="transmembrane region" description="Helical" evidence="6">
    <location>
        <begin position="299"/>
        <end position="323"/>
    </location>
</feature>
<feature type="transmembrane region" description="Helical" evidence="6">
    <location>
        <begin position="371"/>
        <end position="388"/>
    </location>
</feature>
<feature type="transmembrane region" description="Helical" evidence="6">
    <location>
        <begin position="217"/>
        <end position="238"/>
    </location>
</feature>
<evidence type="ECO:0000256" key="5">
    <source>
        <dbReference type="ARBA" id="ARBA00023136"/>
    </source>
</evidence>
<comment type="subcellular location">
    <subcellularLocation>
        <location evidence="1">Cell membrane</location>
        <topology evidence="1">Multi-pass membrane protein</topology>
    </subcellularLocation>
</comment>
<proteinExistence type="predicted"/>
<feature type="transmembrane region" description="Helical" evidence="6">
    <location>
        <begin position="115"/>
        <end position="139"/>
    </location>
</feature>
<dbReference type="RefSeq" id="WP_341764894.1">
    <property type="nucleotide sequence ID" value="NZ_OZ034688.1"/>
</dbReference>
<sequence length="423" mass="48054">MSLTKISIWTASSIFIKIVIGFIIIKSLAVFFGPIGVGLSSNFRQLLTVLGVVSGGGIYNGIIKYVAEYDRDKEKLYSLLGTASSIILFFSILLAIIFLLISDFISILLFNSKEYSLVICILAFIQIGIAYSNYFLSILKGYCDASGNAKSIIIGFFFGFFVFFLFYNFFGYKGSLVGIALIPALIGIPAIVIIIRREKINLLAIIPIWNKSIAIDLSKFTIMSIMTSITLPIAYILIRNLLAKCQSWYEVGLWSGVCMISDAYLQFVTALFSVYLLSTFSRISNKKEIILEIIKVLKFVLPVIFVVGFVIWLLREFIILLLFSENFINMKKLFLCQVIGNTLKVGSYVFGYFVIAKASLFFCFITELTQFFLLVGLSYYFIPLYGAVGATKAYMITYIIYFIICCYVFFIYNKKIWKNWYMY</sequence>
<gene>
    <name evidence="7" type="primary">wzxE</name>
    <name evidence="7" type="ORF">PRHACTZTBTEA_520</name>
</gene>
<accession>A0ABP1CG32</accession>
<feature type="transmembrane region" description="Helical" evidence="6">
    <location>
        <begin position="343"/>
        <end position="364"/>
    </location>
</feature>
<feature type="transmembrane region" description="Helical" evidence="6">
    <location>
        <begin position="253"/>
        <end position="278"/>
    </location>
</feature>
<feature type="transmembrane region" description="Helical" evidence="6">
    <location>
        <begin position="47"/>
        <end position="67"/>
    </location>
</feature>
<feature type="transmembrane region" description="Helical" evidence="6">
    <location>
        <begin position="79"/>
        <end position="109"/>
    </location>
</feature>
<dbReference type="CDD" id="cd13125">
    <property type="entry name" value="MATE_like_10"/>
    <property type="match status" value="1"/>
</dbReference>
<dbReference type="PANTHER" id="PTHR30250:SF30">
    <property type="entry name" value="LIPID III FLIPPASE"/>
    <property type="match status" value="1"/>
</dbReference>
<dbReference type="NCBIfam" id="NF011679">
    <property type="entry name" value="PRK15099.1"/>
    <property type="match status" value="1"/>
</dbReference>
<feature type="transmembrane region" description="Helical" evidence="6">
    <location>
        <begin position="176"/>
        <end position="196"/>
    </location>
</feature>
<evidence type="ECO:0000313" key="8">
    <source>
        <dbReference type="Proteomes" id="UP001497533"/>
    </source>
</evidence>
<dbReference type="EMBL" id="OZ034688">
    <property type="protein sequence ID" value="CAL1329431.1"/>
    <property type="molecule type" value="Genomic_DNA"/>
</dbReference>
<reference evidence="7" key="1">
    <citation type="submission" date="2024-04" db="EMBL/GenBank/DDBJ databases">
        <authorList>
            <person name="Manzano-Marin A."/>
            <person name="Manzano-Marin A."/>
            <person name="Alejandro Manzano Marin A."/>
        </authorList>
    </citation>
    <scope>NUCLEOTIDE SEQUENCE [LARGE SCALE GENOMIC DNA]</scope>
    <source>
        <strain evidence="7">TABTEA</strain>
    </source>
</reference>
<organism evidence="7 8">
    <name type="scientific">Candidatus Providencia siddallii</name>
    <dbReference type="NCBI Taxonomy" id="1715285"/>
    <lineage>
        <taxon>Bacteria</taxon>
        <taxon>Pseudomonadati</taxon>
        <taxon>Pseudomonadota</taxon>
        <taxon>Gammaproteobacteria</taxon>
        <taxon>Enterobacterales</taxon>
        <taxon>Morganellaceae</taxon>
        <taxon>Providencia</taxon>
    </lineage>
</organism>
<protein>
    <submittedName>
        <fullName evidence="7">Lipid III flippase</fullName>
    </submittedName>
</protein>
<feature type="transmembrane region" description="Helical" evidence="6">
    <location>
        <begin position="151"/>
        <end position="170"/>
    </location>
</feature>
<feature type="transmembrane region" description="Helical" evidence="6">
    <location>
        <begin position="12"/>
        <end position="35"/>
    </location>
</feature>
<dbReference type="Proteomes" id="UP001497533">
    <property type="component" value="Chromosome"/>
</dbReference>
<keyword evidence="3 6" id="KW-0812">Transmembrane</keyword>
<name>A0ABP1CG32_9GAMM</name>
<dbReference type="InterPro" id="IPR044550">
    <property type="entry name" value="WzxE"/>
</dbReference>
<keyword evidence="2" id="KW-1003">Cell membrane</keyword>
<dbReference type="InterPro" id="IPR050833">
    <property type="entry name" value="Poly_Biosynth_Transport"/>
</dbReference>
<keyword evidence="8" id="KW-1185">Reference proteome</keyword>
<evidence type="ECO:0000256" key="3">
    <source>
        <dbReference type="ARBA" id="ARBA00022692"/>
    </source>
</evidence>